<evidence type="ECO:0000313" key="2">
    <source>
        <dbReference type="EMBL" id="RLL09600.1"/>
    </source>
</evidence>
<dbReference type="Gene3D" id="3.40.50.12780">
    <property type="entry name" value="N-terminal domain of ligase-like"/>
    <property type="match status" value="1"/>
</dbReference>
<evidence type="ECO:0000259" key="1">
    <source>
        <dbReference type="Pfam" id="PF04443"/>
    </source>
</evidence>
<proteinExistence type="predicted"/>
<dbReference type="Proteomes" id="UP000276301">
    <property type="component" value="Unassembled WGS sequence"/>
</dbReference>
<dbReference type="Pfam" id="PF04443">
    <property type="entry name" value="LuxE"/>
    <property type="match status" value="1"/>
</dbReference>
<dbReference type="GO" id="GO:0047474">
    <property type="term" value="F:long-chain fatty acid--protein ligase activity"/>
    <property type="evidence" value="ECO:0007669"/>
    <property type="project" value="InterPro"/>
</dbReference>
<dbReference type="SUPFAM" id="SSF56801">
    <property type="entry name" value="Acetyl-CoA synthetase-like"/>
    <property type="match status" value="1"/>
</dbReference>
<dbReference type="AlphaFoldDB" id="A0A498CPR3"/>
<reference evidence="2 3" key="1">
    <citation type="submission" date="2018-10" db="EMBL/GenBank/DDBJ databases">
        <title>Anaerotruncus faecis sp. nov., isolated from human feces.</title>
        <authorList>
            <person name="Wang Y.-J."/>
        </authorList>
    </citation>
    <scope>NUCLEOTIDE SEQUENCE [LARGE SCALE GENOMIC DNA]</scope>
    <source>
        <strain evidence="2 3">22A2-44</strain>
    </source>
</reference>
<accession>A0A498CPR3</accession>
<name>A0A498CPR3_9FIRM</name>
<dbReference type="EMBL" id="RCHT01000020">
    <property type="protein sequence ID" value="RLL09600.1"/>
    <property type="molecule type" value="Genomic_DNA"/>
</dbReference>
<keyword evidence="3" id="KW-1185">Reference proteome</keyword>
<evidence type="ECO:0000313" key="3">
    <source>
        <dbReference type="Proteomes" id="UP000276301"/>
    </source>
</evidence>
<comment type="caution">
    <text evidence="2">The sequence shown here is derived from an EMBL/GenBank/DDBJ whole genome shotgun (WGS) entry which is preliminary data.</text>
</comment>
<dbReference type="InterPro" id="IPR007534">
    <property type="entry name" value="LuxE"/>
</dbReference>
<protein>
    <submittedName>
        <fullName evidence="2">Acyl-protein synthetase</fullName>
    </submittedName>
</protein>
<feature type="domain" description="Acyl-protein synthetase LuxE" evidence="1">
    <location>
        <begin position="5"/>
        <end position="354"/>
    </location>
</feature>
<dbReference type="GO" id="GO:0008218">
    <property type="term" value="P:bioluminescence"/>
    <property type="evidence" value="ECO:0007669"/>
    <property type="project" value="InterPro"/>
</dbReference>
<organism evidence="2 3">
    <name type="scientific">Anaerotruncus massiliensis</name>
    <name type="common">ex Liu et al. 2021</name>
    <dbReference type="NCBI Taxonomy" id="2321404"/>
    <lineage>
        <taxon>Bacteria</taxon>
        <taxon>Bacillati</taxon>
        <taxon>Bacillota</taxon>
        <taxon>Clostridia</taxon>
        <taxon>Eubacteriales</taxon>
        <taxon>Oscillospiraceae</taxon>
        <taxon>Anaerotruncus</taxon>
    </lineage>
</organism>
<dbReference type="InterPro" id="IPR042099">
    <property type="entry name" value="ANL_N_sf"/>
</dbReference>
<gene>
    <name evidence="2" type="ORF">D4A47_10135</name>
</gene>
<sequence length="359" mass="38993">MSAADRLWEAPPFGLAPDEKEKCFTEALADLTASHRRRCPPYRNILGALGFDPASARAPEEFPFLPVGLFKTLELCSVPPGEVARVVTSSGTSGQVPSKIYLDGPTADGQRRALAAIVSDFIGPDRLPMLVIDCPSVLRGGRFTARAAGVAGFASFGRGRTWALGDDMRPDLDAVSAFLETYGGKPFLLFGFTFLVWQFFEALAASGRAWNFQNGVLIHGGGWKTLADRAVGPEEFRRRLAEGFGLRRVHDYYGMAEQTGSIFMACERGHLHVSAFSDLFVRRASDFSLCETGEEGILQVQSILPESYPGHSLLTEDRGVLLGEDGCPCGRRGKYFAVLGRLRAAELRGCSDTYAAEHG</sequence>
<dbReference type="RefSeq" id="WP_121587201.1">
    <property type="nucleotide sequence ID" value="NZ_RCHT01000020.1"/>
</dbReference>